<accession>A0A1I0TVI6</accession>
<dbReference type="InterPro" id="IPR003688">
    <property type="entry name" value="TraG/VirD4"/>
</dbReference>
<dbReference type="CDD" id="cd01127">
    <property type="entry name" value="TrwB_TraG_TraD_VirD4"/>
    <property type="match status" value="1"/>
</dbReference>
<dbReference type="Proteomes" id="UP000198836">
    <property type="component" value="Unassembled WGS sequence"/>
</dbReference>
<protein>
    <submittedName>
        <fullName evidence="9">Type IV secretion-system coupling protein DNA-binding domain-containing protein</fullName>
    </submittedName>
</protein>
<feature type="transmembrane region" description="Helical" evidence="7">
    <location>
        <begin position="113"/>
        <end position="137"/>
    </location>
</feature>
<reference evidence="10" key="1">
    <citation type="submission" date="2016-10" db="EMBL/GenBank/DDBJ databases">
        <authorList>
            <person name="Varghese N."/>
            <person name="Submissions S."/>
        </authorList>
    </citation>
    <scope>NUCLEOTIDE SEQUENCE [LARGE SCALE GENOMIC DNA]</scope>
    <source>
        <strain evidence="10">DSM 18130</strain>
    </source>
</reference>
<proteinExistence type="inferred from homology"/>
<evidence type="ECO:0000313" key="10">
    <source>
        <dbReference type="Proteomes" id="UP000198836"/>
    </source>
</evidence>
<dbReference type="OrthoDB" id="102453at2"/>
<dbReference type="RefSeq" id="WP_090985760.1">
    <property type="nucleotide sequence ID" value="NZ_FOJM01000014.1"/>
</dbReference>
<comment type="subcellular location">
    <subcellularLocation>
        <location evidence="1">Cell membrane</location>
        <topology evidence="1">Multi-pass membrane protein</topology>
    </subcellularLocation>
</comment>
<dbReference type="InterPro" id="IPR027417">
    <property type="entry name" value="P-loop_NTPase"/>
</dbReference>
<organism evidence="9 10">
    <name type="scientific">Pedobacter suwonensis</name>
    <dbReference type="NCBI Taxonomy" id="332999"/>
    <lineage>
        <taxon>Bacteria</taxon>
        <taxon>Pseudomonadati</taxon>
        <taxon>Bacteroidota</taxon>
        <taxon>Sphingobacteriia</taxon>
        <taxon>Sphingobacteriales</taxon>
        <taxon>Sphingobacteriaceae</taxon>
        <taxon>Pedobacter</taxon>
    </lineage>
</organism>
<dbReference type="STRING" id="332999.SAMN04488511_11448"/>
<evidence type="ECO:0000259" key="8">
    <source>
        <dbReference type="Pfam" id="PF14293"/>
    </source>
</evidence>
<keyword evidence="10" id="KW-1185">Reference proteome</keyword>
<evidence type="ECO:0000313" key="9">
    <source>
        <dbReference type="EMBL" id="SFA54946.1"/>
    </source>
</evidence>
<keyword evidence="5 7" id="KW-1133">Transmembrane helix</keyword>
<dbReference type="PANTHER" id="PTHR37937:SF1">
    <property type="entry name" value="CONJUGATIVE TRANSFER: DNA TRANSPORT"/>
    <property type="match status" value="1"/>
</dbReference>
<dbReference type="Pfam" id="PF14293">
    <property type="entry name" value="YWFCY"/>
    <property type="match status" value="1"/>
</dbReference>
<feature type="transmembrane region" description="Helical" evidence="7">
    <location>
        <begin position="57"/>
        <end position="76"/>
    </location>
</feature>
<dbReference type="Gene3D" id="3.40.50.300">
    <property type="entry name" value="P-loop containing nucleotide triphosphate hydrolases"/>
    <property type="match status" value="1"/>
</dbReference>
<feature type="domain" description="YWFCY" evidence="8">
    <location>
        <begin position="38"/>
        <end position="146"/>
    </location>
</feature>
<dbReference type="AlphaFoldDB" id="A0A1I0TVI6"/>
<keyword evidence="6 7" id="KW-0472">Membrane</keyword>
<dbReference type="GO" id="GO:0003677">
    <property type="term" value="F:DNA binding"/>
    <property type="evidence" value="ECO:0007669"/>
    <property type="project" value="UniProtKB-KW"/>
</dbReference>
<sequence>MEESKEIQKLHGFLQCLIYFAIALEISVFVYLGAPFWGIFNMGLEKVKSIIIYKELIYSKLSVLSLICLVSIGTLSKKELDFDPKTKVVYPLTLGLLFYFGSIFFYGRPSSLVFSYTTVTNLTYMFLSLIGAVMISVSMDNISKIIRSGLGKDKWNVEAESFMQQTKKIENPYSVNIPMLFYYKGKVRKGWLNLVNVFRATILIGTPGSGKSFSVVNPFIRQLIAKSFTVCLYDFKFPDLAKIAYYHFLQGKKKGLLKDFSFHVINLTDVEKSRRINPFRCDYITMLADASETAEGTVEALKKGDKASGSDAFFTQSAINFLASCIYFMSRYENGKYSSLPHVMAFLNRSYQEIFSVLFTNPELVSLLSPFKSAFAAKAFDQLEGQIGTLKIFMSRMATKETFWVFSGNDFDLKISNPKSPGILVMANDPNTQNINSACYSVVINRLTRLINSKGNLPSAILLDEGPTLFVHRIENLIATGRSNKVAVLIGMQELPQFKQQYGKDTATTITSVVGNVLSGSARNKETLDWLERIFGKSKQIGESISIDRSKVSKSISEKLEVLIPAGKITTLGAGELVGLLATDADDKYTGEYETSAVNCKINLDLKEIKKEEEGYVELPDFYDFGGKKEEILTRNFLRINKEIELLVAGFM</sequence>
<evidence type="ECO:0000256" key="4">
    <source>
        <dbReference type="ARBA" id="ARBA00022692"/>
    </source>
</evidence>
<evidence type="ECO:0000256" key="5">
    <source>
        <dbReference type="ARBA" id="ARBA00022989"/>
    </source>
</evidence>
<dbReference type="PANTHER" id="PTHR37937">
    <property type="entry name" value="CONJUGATIVE TRANSFER: DNA TRANSPORT"/>
    <property type="match status" value="1"/>
</dbReference>
<dbReference type="Pfam" id="PF02534">
    <property type="entry name" value="T4SS-DNA_transf"/>
    <property type="match status" value="1"/>
</dbReference>
<feature type="transmembrane region" description="Helical" evidence="7">
    <location>
        <begin position="12"/>
        <end position="37"/>
    </location>
</feature>
<keyword evidence="9" id="KW-0238">DNA-binding</keyword>
<name>A0A1I0TVI6_9SPHI</name>
<evidence type="ECO:0000256" key="1">
    <source>
        <dbReference type="ARBA" id="ARBA00004651"/>
    </source>
</evidence>
<gene>
    <name evidence="9" type="ORF">SAMN04488511_11448</name>
</gene>
<evidence type="ECO:0000256" key="2">
    <source>
        <dbReference type="ARBA" id="ARBA00008806"/>
    </source>
</evidence>
<dbReference type="InterPro" id="IPR051539">
    <property type="entry name" value="T4SS-coupling_protein"/>
</dbReference>
<comment type="similarity">
    <text evidence="2">Belongs to the VirD4/TraG family.</text>
</comment>
<keyword evidence="4 7" id="KW-0812">Transmembrane</keyword>
<evidence type="ECO:0000256" key="6">
    <source>
        <dbReference type="ARBA" id="ARBA00023136"/>
    </source>
</evidence>
<evidence type="ECO:0000256" key="7">
    <source>
        <dbReference type="SAM" id="Phobius"/>
    </source>
</evidence>
<dbReference type="EMBL" id="FOJM01000014">
    <property type="protein sequence ID" value="SFA54946.1"/>
    <property type="molecule type" value="Genomic_DNA"/>
</dbReference>
<keyword evidence="3" id="KW-1003">Cell membrane</keyword>
<dbReference type="InterPro" id="IPR025988">
    <property type="entry name" value="YWFCY_dom"/>
</dbReference>
<evidence type="ECO:0000256" key="3">
    <source>
        <dbReference type="ARBA" id="ARBA00022475"/>
    </source>
</evidence>
<dbReference type="GO" id="GO:0005886">
    <property type="term" value="C:plasma membrane"/>
    <property type="evidence" value="ECO:0007669"/>
    <property type="project" value="UniProtKB-SubCell"/>
</dbReference>
<feature type="transmembrane region" description="Helical" evidence="7">
    <location>
        <begin position="88"/>
        <end position="107"/>
    </location>
</feature>
<dbReference type="SUPFAM" id="SSF52540">
    <property type="entry name" value="P-loop containing nucleoside triphosphate hydrolases"/>
    <property type="match status" value="1"/>
</dbReference>